<dbReference type="InterPro" id="IPR006439">
    <property type="entry name" value="HAD-SF_hydro_IA"/>
</dbReference>
<dbReference type="NCBIfam" id="TIGR01509">
    <property type="entry name" value="HAD-SF-IA-v3"/>
    <property type="match status" value="1"/>
</dbReference>
<dbReference type="RefSeq" id="WP_143238488.1">
    <property type="nucleotide sequence ID" value="NZ_CALYQA010000002.1"/>
</dbReference>
<accession>A0A1R0FBP8</accession>
<dbReference type="OrthoDB" id="9803141at2"/>
<dbReference type="GeneID" id="92990965"/>
<keyword evidence="2" id="KW-1185">Reference proteome</keyword>
<dbReference type="SFLD" id="SFLDS00003">
    <property type="entry name" value="Haloacid_Dehalogenase"/>
    <property type="match status" value="1"/>
</dbReference>
<dbReference type="Pfam" id="PF00702">
    <property type="entry name" value="Hydrolase"/>
    <property type="match status" value="1"/>
</dbReference>
<comment type="caution">
    <text evidence="1">The sequence shown here is derived from an EMBL/GenBank/DDBJ whole genome shotgun (WGS) entry which is preliminary data.</text>
</comment>
<proteinExistence type="predicted"/>
<dbReference type="SUPFAM" id="SSF56784">
    <property type="entry name" value="HAD-like"/>
    <property type="match status" value="1"/>
</dbReference>
<dbReference type="EMBL" id="LXYT01000001">
    <property type="protein sequence ID" value="OLY44411.1"/>
    <property type="molecule type" value="Genomic_DNA"/>
</dbReference>
<dbReference type="AlphaFoldDB" id="A0A1R0FBP8"/>
<sequence>MMNEEILSRFEAVNVWVFDLDDTLYPRESGLWAQIDKRISAYVKKQLELDDDEEVNRFRQYFRKNYGGALRGLIEEYFVDVKDYLQDVHNIDYSPLKKDPQLAEDIKSLPGRKFIFTNGDRAHAERVLAHRGLTGCFDGIYDVTFTDFLPKPYRQAYDRFLGHFSIDPEKTAMFEDNLANLSTCKELGMTTILVGHKEDKEIPAFVDIEAPELESFLHNLVARLNGAG</sequence>
<evidence type="ECO:0000313" key="1">
    <source>
        <dbReference type="EMBL" id="OLY44411.1"/>
    </source>
</evidence>
<dbReference type="SFLD" id="SFLDG01132">
    <property type="entry name" value="C1.5.3:_5'-Nucleotidase_Like"/>
    <property type="match status" value="1"/>
</dbReference>
<dbReference type="PANTHER" id="PTHR12725">
    <property type="entry name" value="HALOACID DEHALOGENASE-LIKE HYDROLASE"/>
    <property type="match status" value="1"/>
</dbReference>
<protein>
    <submittedName>
        <fullName evidence="1">Putative hydrolase of the HAD superfamily</fullName>
    </submittedName>
</protein>
<dbReference type="PANTHER" id="PTHR12725:SF117">
    <property type="entry name" value="HALOACID DEHALOGENASE-LIKE HYDROLASE"/>
    <property type="match status" value="1"/>
</dbReference>
<name>A0A1R0FBP8_9HYPH</name>
<dbReference type="InterPro" id="IPR010237">
    <property type="entry name" value="Pyr-5-nucltdase"/>
</dbReference>
<dbReference type="InterPro" id="IPR036412">
    <property type="entry name" value="HAD-like_sf"/>
</dbReference>
<dbReference type="SFLD" id="SFLDG01129">
    <property type="entry name" value="C1.5:_HAD__Beta-PGM__Phosphata"/>
    <property type="match status" value="1"/>
</dbReference>
<reference evidence="1 2" key="1">
    <citation type="submission" date="2016-12" db="EMBL/GenBank/DDBJ databases">
        <title>Comparative genomics of Bartonella apis.</title>
        <authorList>
            <person name="Engel P."/>
        </authorList>
    </citation>
    <scope>NUCLEOTIDE SEQUENCE [LARGE SCALE GENOMIC DNA]</scope>
    <source>
        <strain evidence="1 2">PEB0149</strain>
    </source>
</reference>
<dbReference type="InterPro" id="IPR023214">
    <property type="entry name" value="HAD_sf"/>
</dbReference>
<gene>
    <name evidence="1" type="ORF">PEB0149_018800</name>
</gene>
<keyword evidence="1" id="KW-0378">Hydrolase</keyword>
<evidence type="ECO:0000313" key="2">
    <source>
        <dbReference type="Proteomes" id="UP000187344"/>
    </source>
</evidence>
<dbReference type="NCBIfam" id="TIGR01993">
    <property type="entry name" value="Pyr-5-nucltdase"/>
    <property type="match status" value="1"/>
</dbReference>
<dbReference type="Proteomes" id="UP000187344">
    <property type="component" value="Unassembled WGS sequence"/>
</dbReference>
<dbReference type="Gene3D" id="3.40.50.1000">
    <property type="entry name" value="HAD superfamily/HAD-like"/>
    <property type="match status" value="1"/>
</dbReference>
<dbReference type="GO" id="GO:0016787">
    <property type="term" value="F:hydrolase activity"/>
    <property type="evidence" value="ECO:0007669"/>
    <property type="project" value="UniProtKB-KW"/>
</dbReference>
<dbReference type="Gene3D" id="1.10.150.450">
    <property type="match status" value="1"/>
</dbReference>
<organism evidence="1 2">
    <name type="scientific">Bartonella apis</name>
    <dbReference type="NCBI Taxonomy" id="1686310"/>
    <lineage>
        <taxon>Bacteria</taxon>
        <taxon>Pseudomonadati</taxon>
        <taxon>Pseudomonadota</taxon>
        <taxon>Alphaproteobacteria</taxon>
        <taxon>Hyphomicrobiales</taxon>
        <taxon>Bartonellaceae</taxon>
        <taxon>Bartonella</taxon>
    </lineage>
</organism>